<feature type="compositionally biased region" description="Gly residues" evidence="1">
    <location>
        <begin position="203"/>
        <end position="212"/>
    </location>
</feature>
<dbReference type="EMBL" id="BAAASK010000003">
    <property type="protein sequence ID" value="GAA2675167.1"/>
    <property type="molecule type" value="Genomic_DNA"/>
</dbReference>
<feature type="compositionally biased region" description="Basic and acidic residues" evidence="1">
    <location>
        <begin position="261"/>
        <end position="270"/>
    </location>
</feature>
<feature type="domain" description="DUF4349" evidence="3">
    <location>
        <begin position="225"/>
        <end position="434"/>
    </location>
</feature>
<keyword evidence="2" id="KW-1133">Transmembrane helix</keyword>
<keyword evidence="2" id="KW-0472">Membrane</keyword>
<reference evidence="4 5" key="1">
    <citation type="journal article" date="2019" name="Int. J. Syst. Evol. Microbiol.">
        <title>The Global Catalogue of Microorganisms (GCM) 10K type strain sequencing project: providing services to taxonomists for standard genome sequencing and annotation.</title>
        <authorList>
            <consortium name="The Broad Institute Genomics Platform"/>
            <consortium name="The Broad Institute Genome Sequencing Center for Infectious Disease"/>
            <person name="Wu L."/>
            <person name="Ma J."/>
        </authorList>
    </citation>
    <scope>NUCLEOTIDE SEQUENCE [LARGE SCALE GENOMIC DNA]</scope>
    <source>
        <strain evidence="4 5">JCM 4531</strain>
    </source>
</reference>
<feature type="region of interest" description="Disordered" evidence="1">
    <location>
        <begin position="33"/>
        <end position="94"/>
    </location>
</feature>
<feature type="region of interest" description="Disordered" evidence="1">
    <location>
        <begin position="174"/>
        <end position="219"/>
    </location>
</feature>
<evidence type="ECO:0000313" key="4">
    <source>
        <dbReference type="EMBL" id="GAA2675167.1"/>
    </source>
</evidence>
<accession>A0ABN3SEH7</accession>
<dbReference type="Proteomes" id="UP001499989">
    <property type="component" value="Unassembled WGS sequence"/>
</dbReference>
<sequence length="458" mass="47950">MGGGQSGDAGSDDDYVSGFLFRWELARRGLTCAHGPSVSDATDTAPGPDGPGPGPQVPRDPYAYGPYAYDPCTRASARRPSGARSAPVRRPVRRPVRPRVRTVISSEPFRAVVRAPPRVVETSVATNLGGSMMQARRQATGRTAAPRSVPPVRALAGLLLVTALALTGCSASDAGSDAGGNAKAAAPQQGSQAAGSQADGTTGAAGEGGSDGAGASAPPKLAPAHIIRTVSLSVQVKDTPRALDAARTATENAGGYVGDESTTRDAEGHERTEVTLRVPVERYEDVLDDLEGAGKLLRRDAKAEDVTDQVVDVDSRVKSQRASVARVRELMDRATRLSDVVSLEGELSTRQAELEALLARQAALKDRTSLATITLSLSETPVKHEEKKEDEDPGFTDALAGGWDAFVAMLRWVAVVLGAVAPFAAMAALLALLWLRVVRPRLPRRPKGPRGAEPGARD</sequence>
<feature type="compositionally biased region" description="Low complexity" evidence="1">
    <location>
        <begin position="174"/>
        <end position="202"/>
    </location>
</feature>
<keyword evidence="2" id="KW-0812">Transmembrane</keyword>
<evidence type="ECO:0000313" key="5">
    <source>
        <dbReference type="Proteomes" id="UP001499989"/>
    </source>
</evidence>
<feature type="compositionally biased region" description="Pro residues" evidence="1">
    <location>
        <begin position="48"/>
        <end position="58"/>
    </location>
</feature>
<gene>
    <name evidence="4" type="ORF">GCM10010310_17570</name>
</gene>
<feature type="region of interest" description="Disordered" evidence="1">
    <location>
        <begin position="250"/>
        <end position="270"/>
    </location>
</feature>
<keyword evidence="5" id="KW-1185">Reference proteome</keyword>
<feature type="transmembrane region" description="Helical" evidence="2">
    <location>
        <begin position="412"/>
        <end position="435"/>
    </location>
</feature>
<proteinExistence type="predicted"/>
<protein>
    <recommendedName>
        <fullName evidence="3">DUF4349 domain-containing protein</fullName>
    </recommendedName>
</protein>
<comment type="caution">
    <text evidence="4">The sequence shown here is derived from an EMBL/GenBank/DDBJ whole genome shotgun (WGS) entry which is preliminary data.</text>
</comment>
<feature type="compositionally biased region" description="Low complexity" evidence="1">
    <location>
        <begin position="59"/>
        <end position="89"/>
    </location>
</feature>
<dbReference type="Pfam" id="PF14257">
    <property type="entry name" value="DUF4349"/>
    <property type="match status" value="1"/>
</dbReference>
<evidence type="ECO:0000259" key="3">
    <source>
        <dbReference type="Pfam" id="PF14257"/>
    </source>
</evidence>
<evidence type="ECO:0000256" key="2">
    <source>
        <dbReference type="SAM" id="Phobius"/>
    </source>
</evidence>
<evidence type="ECO:0000256" key="1">
    <source>
        <dbReference type="SAM" id="MobiDB-lite"/>
    </source>
</evidence>
<dbReference type="InterPro" id="IPR025645">
    <property type="entry name" value="DUF4349"/>
</dbReference>
<organism evidence="4 5">
    <name type="scientific">Streptomyces violaceolatus</name>
    <dbReference type="NCBI Taxonomy" id="67378"/>
    <lineage>
        <taxon>Bacteria</taxon>
        <taxon>Bacillati</taxon>
        <taxon>Actinomycetota</taxon>
        <taxon>Actinomycetes</taxon>
        <taxon>Kitasatosporales</taxon>
        <taxon>Streptomycetaceae</taxon>
        <taxon>Streptomyces</taxon>
        <taxon>Streptomyces violaceoruber group</taxon>
    </lineage>
</organism>
<name>A0ABN3SEH7_9ACTN</name>